<protein>
    <submittedName>
        <fullName evidence="3">DEP domain-containing protein 7</fullName>
    </submittedName>
</protein>
<dbReference type="PANTHER" id="PTHR12832">
    <property type="entry name" value="TESTIS-SPECIFIC PROTEIN PBS13 T-COMPLEX 11"/>
    <property type="match status" value="1"/>
</dbReference>
<gene>
    <name evidence="3" type="ORF">UY3_14736</name>
</gene>
<organism evidence="3 4">
    <name type="scientific">Chelonia mydas</name>
    <name type="common">Green sea-turtle</name>
    <name type="synonym">Chelonia agassizi</name>
    <dbReference type="NCBI Taxonomy" id="8469"/>
    <lineage>
        <taxon>Eukaryota</taxon>
        <taxon>Metazoa</taxon>
        <taxon>Chordata</taxon>
        <taxon>Craniata</taxon>
        <taxon>Vertebrata</taxon>
        <taxon>Euteleostomi</taxon>
        <taxon>Archelosauria</taxon>
        <taxon>Testudinata</taxon>
        <taxon>Testudines</taxon>
        <taxon>Cryptodira</taxon>
        <taxon>Durocryptodira</taxon>
        <taxon>Americhelydia</taxon>
        <taxon>Chelonioidea</taxon>
        <taxon>Cheloniidae</taxon>
        <taxon>Chelonia</taxon>
    </lineage>
</organism>
<dbReference type="eggNOG" id="ENOG502QW4D">
    <property type="taxonomic scope" value="Eukaryota"/>
</dbReference>
<dbReference type="SMART" id="SM00049">
    <property type="entry name" value="DEP"/>
    <property type="match status" value="1"/>
</dbReference>
<dbReference type="Gene3D" id="1.10.10.10">
    <property type="entry name" value="Winged helix-like DNA-binding domain superfamily/Winged helix DNA-binding domain"/>
    <property type="match status" value="1"/>
</dbReference>
<dbReference type="InterPro" id="IPR008862">
    <property type="entry name" value="Tcp11"/>
</dbReference>
<evidence type="ECO:0000259" key="2">
    <source>
        <dbReference type="PROSITE" id="PS50186"/>
    </source>
</evidence>
<dbReference type="Pfam" id="PF05794">
    <property type="entry name" value="Tcp11"/>
    <property type="match status" value="1"/>
</dbReference>
<feature type="domain" description="DEP" evidence="2">
    <location>
        <begin position="50"/>
        <end position="140"/>
    </location>
</feature>
<dbReference type="AlphaFoldDB" id="M7ARW2"/>
<evidence type="ECO:0000256" key="1">
    <source>
        <dbReference type="ARBA" id="ARBA00010954"/>
    </source>
</evidence>
<proteinExistence type="inferred from homology"/>
<evidence type="ECO:0000313" key="3">
    <source>
        <dbReference type="EMBL" id="EMP28086.1"/>
    </source>
</evidence>
<dbReference type="CDD" id="cd04446">
    <property type="entry name" value="DEP_DEPDC4"/>
    <property type="match status" value="1"/>
</dbReference>
<evidence type="ECO:0000313" key="4">
    <source>
        <dbReference type="Proteomes" id="UP000031443"/>
    </source>
</evidence>
<name>M7ARW2_CHEMY</name>
<dbReference type="SUPFAM" id="SSF46785">
    <property type="entry name" value="Winged helix' DNA-binding domain"/>
    <property type="match status" value="1"/>
</dbReference>
<accession>M7ARW2</accession>
<dbReference type="Proteomes" id="UP000031443">
    <property type="component" value="Unassembled WGS sequence"/>
</dbReference>
<dbReference type="GO" id="GO:0035556">
    <property type="term" value="P:intracellular signal transduction"/>
    <property type="evidence" value="ECO:0007669"/>
    <property type="project" value="InterPro"/>
</dbReference>
<dbReference type="EMBL" id="KB565340">
    <property type="protein sequence ID" value="EMP28086.1"/>
    <property type="molecule type" value="Genomic_DNA"/>
</dbReference>
<dbReference type="InterPro" id="IPR036390">
    <property type="entry name" value="WH_DNA-bd_sf"/>
</dbReference>
<dbReference type="InterPro" id="IPR036388">
    <property type="entry name" value="WH-like_DNA-bd_sf"/>
</dbReference>
<dbReference type="InterPro" id="IPR000591">
    <property type="entry name" value="DEP_dom"/>
</dbReference>
<reference evidence="4" key="1">
    <citation type="journal article" date="2013" name="Nat. Genet.">
        <title>The draft genomes of soft-shell turtle and green sea turtle yield insights into the development and evolution of the turtle-specific body plan.</title>
        <authorList>
            <person name="Wang Z."/>
            <person name="Pascual-Anaya J."/>
            <person name="Zadissa A."/>
            <person name="Li W."/>
            <person name="Niimura Y."/>
            <person name="Huang Z."/>
            <person name="Li C."/>
            <person name="White S."/>
            <person name="Xiong Z."/>
            <person name="Fang D."/>
            <person name="Wang B."/>
            <person name="Ming Y."/>
            <person name="Chen Y."/>
            <person name="Zheng Y."/>
            <person name="Kuraku S."/>
            <person name="Pignatelli M."/>
            <person name="Herrero J."/>
            <person name="Beal K."/>
            <person name="Nozawa M."/>
            <person name="Li Q."/>
            <person name="Wang J."/>
            <person name="Zhang H."/>
            <person name="Yu L."/>
            <person name="Shigenobu S."/>
            <person name="Wang J."/>
            <person name="Liu J."/>
            <person name="Flicek P."/>
            <person name="Searle S."/>
            <person name="Wang J."/>
            <person name="Kuratani S."/>
            <person name="Yin Y."/>
            <person name="Aken B."/>
            <person name="Zhang G."/>
            <person name="Irie N."/>
        </authorList>
    </citation>
    <scope>NUCLEOTIDE SEQUENCE [LARGE SCALE GENOMIC DNA]</scope>
</reference>
<dbReference type="PROSITE" id="PS50186">
    <property type="entry name" value="DEP"/>
    <property type="match status" value="1"/>
</dbReference>
<dbReference type="CDD" id="cd04405">
    <property type="entry name" value="RhoGAP_BRCC3-like"/>
    <property type="match status" value="1"/>
</dbReference>
<keyword evidence="4" id="KW-1185">Reference proteome</keyword>
<comment type="similarity">
    <text evidence="1">Belongs to the TCP11 family.</text>
</comment>
<dbReference type="PANTHER" id="PTHR12832:SF15">
    <property type="entry name" value="T-COMPLEX PROTEIN 11-LIKE PROTEIN 1"/>
    <property type="match status" value="1"/>
</dbReference>
<sequence>MSPNNNYVGETRQSLHSRNLHNSFKRQACFSLAQKPFGATYVWSSIINALQTQVEVKKRRQNLKYFNNCFIGSDAVDVIFAHLLQNKYFGDVDISRAKVVRVCQALMDYKVFEAVSTRVFGKDKRSMFEDSSCSLYRLTNVPSPEDSSFEKEYISSQRLEKMAFNPPPIKSESLEDLWENLSLKPANAPEVNLSASLSRQVINEVWQEQTIARLLQLVDLPLLDSLLEHQGVRSKLPQPKKEAGCVITSNYIDREILKAFSDSQTDEWLSAAIDCLEYLPDQMVVDISRNLPSQPDKADAWKLLLFDTIGRYYSQKKEPLLSHASDIHTGITELLVNGKTEPALEAIQLYLKLLDSQTREEFRRLLYFMAIAAHHSEFKLQKESDNRMVVKRTFSKAIVNNKTLSKGKTDLLILFLVDQQKDVLKIPATLHKMVSDKLMAVQQGQDPNKDTGYTFCQKLDQSEYHYSVQKTTKAELLSLLKTIDEDTKISAKERKKLLASPPRLVSMEELMETAKGVSNMALAHEIVVNGGFQIKPAELPEGSLEKTVKEIVHKAFWDCLEAQLSEDPPTYDHSIKLVGEIKETLLSFLLPGHTRLRNQITEVLDLDLIKQEAVNGALDISKLAQFIIGMMGTLCAPVRDEEIKKLKDIHEIVPLFRAIFSVLNLMKMDMANFAVSSIRPHLMQQSVEYEREKFQRIFEKQPNSLDFVTDWLQEASDDLANLRCKNPPSPGVGAAASRVPVLCPAAVQNWAYLKLLKWDHVHRPFPETLLMDHTRFQEMQLELEQLTLTGAILLVMFNVAGAALSNLPGFADKIKTIIKVLLTGMHLPSFNLSESLATVGEKLCAEVSSCLSQHGFMPLTTEKEIVLKGQIQTLGNSDNTICKLIDSRIQEFLESYLASGHQKSFPAIPGGLGPIQREMEEIAVKYVRLVNYNKMVFSPYYDVILSKLLNKEESQLLG</sequence>
<dbReference type="Pfam" id="PF00610">
    <property type="entry name" value="DEP"/>
    <property type="match status" value="1"/>
</dbReference>